<dbReference type="Proteomes" id="UP000076420">
    <property type="component" value="Unassembled WGS sequence"/>
</dbReference>
<sequence>MSTDVGLLDIDQWFHLDEETKLAVAAVNIVVLGLVSLIGVISNIINMIIFTRLTLKDSMSVELFSLAFADFSATTLELSITCIYVASQLYPWSSVDLWALGYVSFAWAVNASYLISSWITALISLERCVCVVFPFRVKRMFTRRRCIAIIGAIFVVHIIIFIPAYIIEKMEWVVVSPPSRNTSDDKKWTYTIVFSEATQQLDTVLDITAGLFLFITAQVVIFGCSVWMTLSLNLSTSVRSKTSSAEKFHATDFSQLTRSEKRMVSVVLFLSLLHTVCLTPTESQACVSNTGEENTEEKLSQEIQPQHTTEAKQGKQNDINKSAFLETKTHNLLWCTKENTNRRCA</sequence>
<evidence type="ECO:0000256" key="2">
    <source>
        <dbReference type="ARBA" id="ARBA00022475"/>
    </source>
</evidence>
<evidence type="ECO:0000256" key="4">
    <source>
        <dbReference type="ARBA" id="ARBA00022989"/>
    </source>
</evidence>
<dbReference type="GO" id="GO:0005886">
    <property type="term" value="C:plasma membrane"/>
    <property type="evidence" value="ECO:0007669"/>
    <property type="project" value="UniProtKB-SubCell"/>
</dbReference>
<evidence type="ECO:0000256" key="10">
    <source>
        <dbReference type="SAM" id="Phobius"/>
    </source>
</evidence>
<dbReference type="VEuPathDB" id="VectorBase:BGLAX_044781"/>
<gene>
    <name evidence="12" type="primary">106078813</name>
</gene>
<feature type="transmembrane region" description="Helical" evidence="10">
    <location>
        <begin position="211"/>
        <end position="234"/>
    </location>
</feature>
<dbReference type="KEGG" id="bgt:106078813"/>
<evidence type="ECO:0000256" key="1">
    <source>
        <dbReference type="ARBA" id="ARBA00004651"/>
    </source>
</evidence>
<keyword evidence="7" id="KW-0675">Receptor</keyword>
<feature type="region of interest" description="Disordered" evidence="9">
    <location>
        <begin position="288"/>
        <end position="319"/>
    </location>
</feature>
<dbReference type="PANTHER" id="PTHR24230">
    <property type="entry name" value="G-PROTEIN COUPLED RECEPTOR"/>
    <property type="match status" value="1"/>
</dbReference>
<dbReference type="PROSITE" id="PS50262">
    <property type="entry name" value="G_PROTEIN_RECEP_F1_2"/>
    <property type="match status" value="1"/>
</dbReference>
<dbReference type="InterPro" id="IPR000276">
    <property type="entry name" value="GPCR_Rhodpsn"/>
</dbReference>
<evidence type="ECO:0000256" key="7">
    <source>
        <dbReference type="ARBA" id="ARBA00023170"/>
    </source>
</evidence>
<protein>
    <recommendedName>
        <fullName evidence="11">G-protein coupled receptors family 1 profile domain-containing protein</fullName>
    </recommendedName>
</protein>
<evidence type="ECO:0000256" key="5">
    <source>
        <dbReference type="ARBA" id="ARBA00023040"/>
    </source>
</evidence>
<dbReference type="InterPro" id="IPR017452">
    <property type="entry name" value="GPCR_Rhodpsn_7TM"/>
</dbReference>
<dbReference type="Gene3D" id="1.20.1070.10">
    <property type="entry name" value="Rhodopsin 7-helix transmembrane proteins"/>
    <property type="match status" value="1"/>
</dbReference>
<proteinExistence type="predicted"/>
<keyword evidence="4 10" id="KW-1133">Transmembrane helix</keyword>
<reference evidence="12" key="1">
    <citation type="submission" date="2020-05" db="UniProtKB">
        <authorList>
            <consortium name="EnsemblMetazoa"/>
        </authorList>
    </citation>
    <scope>IDENTIFICATION</scope>
    <source>
        <strain evidence="12">BB02</strain>
    </source>
</reference>
<evidence type="ECO:0000256" key="3">
    <source>
        <dbReference type="ARBA" id="ARBA00022692"/>
    </source>
</evidence>
<feature type="transmembrane region" description="Helical" evidence="10">
    <location>
        <begin position="22"/>
        <end position="51"/>
    </location>
</feature>
<evidence type="ECO:0000256" key="9">
    <source>
        <dbReference type="SAM" id="MobiDB-lite"/>
    </source>
</evidence>
<feature type="transmembrane region" description="Helical" evidence="10">
    <location>
        <begin position="146"/>
        <end position="167"/>
    </location>
</feature>
<dbReference type="SUPFAM" id="SSF81321">
    <property type="entry name" value="Family A G protein-coupled receptor-like"/>
    <property type="match status" value="1"/>
</dbReference>
<evidence type="ECO:0000256" key="8">
    <source>
        <dbReference type="ARBA" id="ARBA00023224"/>
    </source>
</evidence>
<evidence type="ECO:0000313" key="13">
    <source>
        <dbReference type="Proteomes" id="UP000076420"/>
    </source>
</evidence>
<dbReference type="EnsemblMetazoa" id="BGLB020258-RA">
    <property type="protein sequence ID" value="BGLB020258-PA"/>
    <property type="gene ID" value="BGLB020258"/>
</dbReference>
<feature type="transmembrane region" description="Helical" evidence="10">
    <location>
        <begin position="63"/>
        <end position="87"/>
    </location>
</feature>
<name>A0A2C9KJ24_BIOGL</name>
<evidence type="ECO:0000259" key="11">
    <source>
        <dbReference type="PROSITE" id="PS50262"/>
    </source>
</evidence>
<keyword evidence="5" id="KW-0297">G-protein coupled receptor</keyword>
<organism evidence="12 13">
    <name type="scientific">Biomphalaria glabrata</name>
    <name type="common">Bloodfluke planorb</name>
    <name type="synonym">Freshwater snail</name>
    <dbReference type="NCBI Taxonomy" id="6526"/>
    <lineage>
        <taxon>Eukaryota</taxon>
        <taxon>Metazoa</taxon>
        <taxon>Spiralia</taxon>
        <taxon>Lophotrochozoa</taxon>
        <taxon>Mollusca</taxon>
        <taxon>Gastropoda</taxon>
        <taxon>Heterobranchia</taxon>
        <taxon>Euthyneura</taxon>
        <taxon>Panpulmonata</taxon>
        <taxon>Hygrophila</taxon>
        <taxon>Lymnaeoidea</taxon>
        <taxon>Planorbidae</taxon>
        <taxon>Biomphalaria</taxon>
    </lineage>
</organism>
<dbReference type="OrthoDB" id="6101772at2759"/>
<keyword evidence="3 10" id="KW-0812">Transmembrane</keyword>
<comment type="subcellular location">
    <subcellularLocation>
        <location evidence="1">Cell membrane</location>
        <topology evidence="1">Multi-pass membrane protein</topology>
    </subcellularLocation>
</comment>
<dbReference type="GO" id="GO:0008528">
    <property type="term" value="F:G protein-coupled peptide receptor activity"/>
    <property type="evidence" value="ECO:0007669"/>
    <property type="project" value="TreeGrafter"/>
</dbReference>
<dbReference type="VEuPathDB" id="VectorBase:BGLB020258"/>
<evidence type="ECO:0000256" key="6">
    <source>
        <dbReference type="ARBA" id="ARBA00023136"/>
    </source>
</evidence>
<accession>A0A2C9KJ24</accession>
<keyword evidence="6 10" id="KW-0472">Membrane</keyword>
<keyword evidence="8" id="KW-0807">Transducer</keyword>
<evidence type="ECO:0000313" key="12">
    <source>
        <dbReference type="EnsemblMetazoa" id="BGLB020258-PA"/>
    </source>
</evidence>
<dbReference type="AlphaFoldDB" id="A0A2C9KJ24"/>
<keyword evidence="2" id="KW-1003">Cell membrane</keyword>
<dbReference type="GO" id="GO:0007218">
    <property type="term" value="P:neuropeptide signaling pathway"/>
    <property type="evidence" value="ECO:0007669"/>
    <property type="project" value="TreeGrafter"/>
</dbReference>
<feature type="transmembrane region" description="Helical" evidence="10">
    <location>
        <begin position="99"/>
        <end position="125"/>
    </location>
</feature>
<feature type="domain" description="G-protein coupled receptors family 1 profile" evidence="11">
    <location>
        <begin position="42"/>
        <end position="280"/>
    </location>
</feature>
<dbReference type="Pfam" id="PF00001">
    <property type="entry name" value="7tm_1"/>
    <property type="match status" value="1"/>
</dbReference>